<evidence type="ECO:0000313" key="14">
    <source>
        <dbReference type="Proteomes" id="UP000228756"/>
    </source>
</evidence>
<keyword evidence="4" id="KW-0547">Nucleotide-binding</keyword>
<dbReference type="GO" id="GO:0046933">
    <property type="term" value="F:proton-transporting ATP synthase activity, rotational mechanism"/>
    <property type="evidence" value="ECO:0007669"/>
    <property type="project" value="InterPro"/>
</dbReference>
<keyword evidence="8" id="KW-0472">Membrane</keyword>
<keyword evidence="6" id="KW-0067">ATP-binding</keyword>
<evidence type="ECO:0000313" key="13">
    <source>
        <dbReference type="EMBL" id="PIR72536.1"/>
    </source>
</evidence>
<dbReference type="PANTHER" id="PTHR48082:SF2">
    <property type="entry name" value="ATP SYNTHASE SUBUNIT ALPHA, MITOCHONDRIAL"/>
    <property type="match status" value="1"/>
</dbReference>
<protein>
    <submittedName>
        <fullName evidence="13">F0F1 ATP synthase subunit alpha</fullName>
        <ecNumber evidence="13">3.6.3.14</ecNumber>
    </submittedName>
</protein>
<dbReference type="GO" id="GO:0045259">
    <property type="term" value="C:proton-transporting ATP synthase complex"/>
    <property type="evidence" value="ECO:0007669"/>
    <property type="project" value="UniProtKB-KW"/>
</dbReference>
<evidence type="ECO:0000256" key="9">
    <source>
        <dbReference type="ARBA" id="ARBA00023196"/>
    </source>
</evidence>
<evidence type="ECO:0000256" key="1">
    <source>
        <dbReference type="ARBA" id="ARBA00004370"/>
    </source>
</evidence>
<gene>
    <name evidence="13" type="ORF">COU42_00965</name>
</gene>
<keyword evidence="3" id="KW-0813">Transport</keyword>
<keyword evidence="5" id="KW-0375">Hydrogen ion transport</keyword>
<reference evidence="14" key="1">
    <citation type="submission" date="2017-09" db="EMBL/GenBank/DDBJ databases">
        <title>Depth-based differentiation of microbial function through sediment-hosted aquifers and enrichment of novel symbionts in the deep terrestrial subsurface.</title>
        <authorList>
            <person name="Probst A.J."/>
            <person name="Ladd B."/>
            <person name="Jarett J.K."/>
            <person name="Geller-Mcgrath D.E."/>
            <person name="Sieber C.M.K."/>
            <person name="Emerson J.B."/>
            <person name="Anantharaman K."/>
            <person name="Thomas B.C."/>
            <person name="Malmstrom R."/>
            <person name="Stieglmeier M."/>
            <person name="Klingl A."/>
            <person name="Woyke T."/>
            <person name="Ryan C.M."/>
            <person name="Banfield J.F."/>
        </authorList>
    </citation>
    <scope>NUCLEOTIDE SEQUENCE [LARGE SCALE GENOMIC DNA]</scope>
</reference>
<proteinExistence type="inferred from homology"/>
<dbReference type="FunFam" id="3.40.50.300:FF:002432">
    <property type="entry name" value="ATP synthase subunit alpha, mitochondrial"/>
    <property type="match status" value="1"/>
</dbReference>
<accession>A0A2M6NSC8</accession>
<keyword evidence="13" id="KW-0378">Hydrolase</keyword>
<dbReference type="SUPFAM" id="SSF52540">
    <property type="entry name" value="P-loop containing nucleoside triphosphate hydrolases"/>
    <property type="match status" value="1"/>
</dbReference>
<evidence type="ECO:0000256" key="11">
    <source>
        <dbReference type="ARBA" id="ARBA00026013"/>
    </source>
</evidence>
<comment type="caution">
    <text evidence="13">The sequence shown here is derived from an EMBL/GenBank/DDBJ whole genome shotgun (WGS) entry which is preliminary data.</text>
</comment>
<dbReference type="EMBL" id="PFCJ01000011">
    <property type="protein sequence ID" value="PIR72536.1"/>
    <property type="molecule type" value="Genomic_DNA"/>
</dbReference>
<dbReference type="Gene3D" id="3.40.50.12240">
    <property type="match status" value="1"/>
</dbReference>
<evidence type="ECO:0000256" key="2">
    <source>
        <dbReference type="ARBA" id="ARBA00008936"/>
    </source>
</evidence>
<dbReference type="EC" id="3.6.3.14" evidence="13"/>
<dbReference type="SUPFAM" id="SSF50615">
    <property type="entry name" value="N-terminal domain of alpha and beta subunits of F1 ATP synthase"/>
    <property type="match status" value="1"/>
</dbReference>
<dbReference type="InterPro" id="IPR027417">
    <property type="entry name" value="P-loop_NTPase"/>
</dbReference>
<dbReference type="AlphaFoldDB" id="A0A2M6NSC8"/>
<dbReference type="GO" id="GO:0016787">
    <property type="term" value="F:hydrolase activity"/>
    <property type="evidence" value="ECO:0007669"/>
    <property type="project" value="UniProtKB-KW"/>
</dbReference>
<feature type="non-terminal residue" evidence="13">
    <location>
        <position position="329"/>
    </location>
</feature>
<evidence type="ECO:0000256" key="3">
    <source>
        <dbReference type="ARBA" id="ARBA00022448"/>
    </source>
</evidence>
<dbReference type="PANTHER" id="PTHR48082">
    <property type="entry name" value="ATP SYNTHASE SUBUNIT ALPHA, MITOCHONDRIAL"/>
    <property type="match status" value="1"/>
</dbReference>
<evidence type="ECO:0000256" key="10">
    <source>
        <dbReference type="ARBA" id="ARBA00023310"/>
    </source>
</evidence>
<keyword evidence="9" id="KW-0139">CF(1)</keyword>
<dbReference type="Pfam" id="PF00006">
    <property type="entry name" value="ATP-synt_ab"/>
    <property type="match status" value="1"/>
</dbReference>
<evidence type="ECO:0000259" key="12">
    <source>
        <dbReference type="Pfam" id="PF00006"/>
    </source>
</evidence>
<dbReference type="GO" id="GO:0005524">
    <property type="term" value="F:ATP binding"/>
    <property type="evidence" value="ECO:0007669"/>
    <property type="project" value="UniProtKB-KW"/>
</dbReference>
<evidence type="ECO:0000256" key="8">
    <source>
        <dbReference type="ARBA" id="ARBA00023136"/>
    </source>
</evidence>
<evidence type="ECO:0000256" key="5">
    <source>
        <dbReference type="ARBA" id="ARBA00022781"/>
    </source>
</evidence>
<dbReference type="Proteomes" id="UP000228756">
    <property type="component" value="Unassembled WGS sequence"/>
</dbReference>
<dbReference type="InterPro" id="IPR000194">
    <property type="entry name" value="ATPase_F1/V1/A1_a/bsu_nucl-bd"/>
</dbReference>
<name>A0A2M6NSC8_9BACT</name>
<feature type="domain" description="ATPase F1/V1/A1 complex alpha/beta subunit nucleotide-binding" evidence="12">
    <location>
        <begin position="135"/>
        <end position="329"/>
    </location>
</feature>
<keyword evidence="10" id="KW-0066">ATP synthesis</keyword>
<keyword evidence="7" id="KW-0406">Ion transport</keyword>
<dbReference type="GO" id="GO:0043531">
    <property type="term" value="F:ADP binding"/>
    <property type="evidence" value="ECO:0007669"/>
    <property type="project" value="TreeGrafter"/>
</dbReference>
<evidence type="ECO:0000256" key="4">
    <source>
        <dbReference type="ARBA" id="ARBA00022741"/>
    </source>
</evidence>
<comment type="subcellular location">
    <subcellularLocation>
        <location evidence="1">Membrane</location>
    </subcellularLocation>
</comment>
<comment type="similarity">
    <text evidence="2">Belongs to the ATPase alpha/beta chains family.</text>
</comment>
<dbReference type="InterPro" id="IPR036121">
    <property type="entry name" value="ATPase_F1/V1/A1_a/bsu_N_sf"/>
</dbReference>
<evidence type="ECO:0000256" key="7">
    <source>
        <dbReference type="ARBA" id="ARBA00023065"/>
    </source>
</evidence>
<organism evidence="13 14">
    <name type="scientific">Candidatus Nealsonbacteria bacterium CG10_big_fil_rev_8_21_14_0_10_36_24</name>
    <dbReference type="NCBI Taxonomy" id="1974710"/>
    <lineage>
        <taxon>Bacteria</taxon>
        <taxon>Candidatus Nealsoniibacteriota</taxon>
    </lineage>
</organism>
<dbReference type="InterPro" id="IPR005294">
    <property type="entry name" value="ATP_synth_F1_asu"/>
</dbReference>
<sequence>MEDFKNYLEKTGEIGQIVAINHSIVYISGLPGLKLGEMVITENEEKGRVHGLDKKIAEVLMFDTGKLKVVEKVARTNKPFQIPVSQGFLGRIINPLCQPIDGLGPIIGEKKYLSIQREAPGITQRVRVNKPLETGVMVVDLLVPIGYGQRELVIGDAKTGKTTFLLQTMISQAKEGIICIYVGIGKETSAVKIVEDYLKEMNAFDKTVMVIATSENPSTINYLSPFSGMTIAEYFRDRGEKVLIIFDDLSSHAKFYREISLLVKRVPGRASYPGDIFHIQAALVERAGNIKTPDNKEVSITALPVAETLENDISGYIQTNLMAMTDGHI</sequence>
<comment type="subunit">
    <text evidence="11">F-type ATPases have 2 components, CF(1) - the catalytic core - and CF(0) - the membrane proton channel. CF(1) has five subunits: alpha(3), beta(3), gamma(1), delta(1), epsilon(1). CF(0) has four main subunits: a(1), b(1), b'(1) and c(9-12).</text>
</comment>
<evidence type="ECO:0000256" key="6">
    <source>
        <dbReference type="ARBA" id="ARBA00022840"/>
    </source>
</evidence>